<proteinExistence type="predicted"/>
<sequence>MKLHASGEDYLETILVLQKKRGMVRSV</sequence>
<name>K1TWG9_9ZZZZ</name>
<dbReference type="AlphaFoldDB" id="K1TWG9"/>
<organism evidence="1">
    <name type="scientific">human gut metagenome</name>
    <dbReference type="NCBI Taxonomy" id="408170"/>
    <lineage>
        <taxon>unclassified sequences</taxon>
        <taxon>metagenomes</taxon>
        <taxon>organismal metagenomes</taxon>
    </lineage>
</organism>
<evidence type="ECO:0000313" key="1">
    <source>
        <dbReference type="EMBL" id="EKC74248.1"/>
    </source>
</evidence>
<gene>
    <name evidence="1" type="ORF">LEA_05814</name>
</gene>
<reference evidence="1" key="1">
    <citation type="journal article" date="2013" name="Environ. Microbiol.">
        <title>Microbiota from the distal guts of lean and obese adolescents exhibit partial functional redundancy besides clear differences in community structure.</title>
        <authorList>
            <person name="Ferrer M."/>
            <person name="Ruiz A."/>
            <person name="Lanza F."/>
            <person name="Haange S.B."/>
            <person name="Oberbach A."/>
            <person name="Till H."/>
            <person name="Bargiela R."/>
            <person name="Campoy C."/>
            <person name="Segura M.T."/>
            <person name="Richter M."/>
            <person name="von Bergen M."/>
            <person name="Seifert J."/>
            <person name="Suarez A."/>
        </authorList>
    </citation>
    <scope>NUCLEOTIDE SEQUENCE</scope>
</reference>
<dbReference type="EMBL" id="AJWY01003792">
    <property type="protein sequence ID" value="EKC74248.1"/>
    <property type="molecule type" value="Genomic_DNA"/>
</dbReference>
<feature type="non-terminal residue" evidence="1">
    <location>
        <position position="27"/>
    </location>
</feature>
<comment type="caution">
    <text evidence="1">The sequence shown here is derived from an EMBL/GenBank/DDBJ whole genome shotgun (WGS) entry which is preliminary data.</text>
</comment>
<accession>K1TWG9</accession>
<protein>
    <submittedName>
        <fullName evidence="1">Iron-dependent transcriptional regulator</fullName>
    </submittedName>
</protein>